<name>A0ABW9FZS4_9NOCA</name>
<evidence type="ECO:0000256" key="1">
    <source>
        <dbReference type="SAM" id="MobiDB-lite"/>
    </source>
</evidence>
<gene>
    <name evidence="2" type="ORF">ABEU19_004686</name>
</gene>
<dbReference type="EMBL" id="JBDLNU010000006">
    <property type="protein sequence ID" value="MFM1731135.1"/>
    <property type="molecule type" value="Genomic_DNA"/>
</dbReference>
<evidence type="ECO:0000313" key="2">
    <source>
        <dbReference type="EMBL" id="MFM1731135.1"/>
    </source>
</evidence>
<proteinExistence type="predicted"/>
<feature type="region of interest" description="Disordered" evidence="1">
    <location>
        <begin position="89"/>
        <end position="120"/>
    </location>
</feature>
<comment type="caution">
    <text evidence="2">The sequence shown here is derived from an EMBL/GenBank/DDBJ whole genome shotgun (WGS) entry which is preliminary data.</text>
</comment>
<protein>
    <submittedName>
        <fullName evidence="2">Uncharacterized protein</fullName>
    </submittedName>
</protein>
<evidence type="ECO:0000313" key="3">
    <source>
        <dbReference type="Proteomes" id="UP001629744"/>
    </source>
</evidence>
<accession>A0ABW9FZS4</accession>
<reference evidence="2 3" key="1">
    <citation type="submission" date="2023-11" db="EMBL/GenBank/DDBJ databases">
        <authorList>
            <person name="Val-Calvo J."/>
            <person name="Scortti M."/>
            <person name="Vazquez-Boland J."/>
        </authorList>
    </citation>
    <scope>NUCLEOTIDE SEQUENCE [LARGE SCALE GENOMIC DNA]</scope>
    <source>
        <strain evidence="2 3">DSM 46662</strain>
    </source>
</reference>
<dbReference type="RefSeq" id="WP_348610986.1">
    <property type="nucleotide sequence ID" value="NZ_CP157276.1"/>
</dbReference>
<keyword evidence="3" id="KW-1185">Reference proteome</keyword>
<sequence length="226" mass="24217">MNSHPASPSVDEDLTQLVGLLSELSRIELGGTDNACHRVGAAVLLRLADRDGNHQPAALGRVALEALVEALGGDPAASMASAPVRTEPVPLLEPETPRPLEPVVEEPTGPPPNRISPMPDGSTRVYVGSAARFADSDRAWSAQRRDQVELFHWRVNWSYSPQLLAEMKELIPATGRAWTGTAWAITNGRVTTLLDHLVSVGCTLTTDDPAVLDSPLTRDYFGDGVS</sequence>
<organism evidence="2 3">
    <name type="scientific">Prescottella soli</name>
    <dbReference type="NCBI Taxonomy" id="1543852"/>
    <lineage>
        <taxon>Bacteria</taxon>
        <taxon>Bacillati</taxon>
        <taxon>Actinomycetota</taxon>
        <taxon>Actinomycetes</taxon>
        <taxon>Mycobacteriales</taxon>
        <taxon>Nocardiaceae</taxon>
        <taxon>Prescottella</taxon>
    </lineage>
</organism>
<dbReference type="Proteomes" id="UP001629744">
    <property type="component" value="Unassembled WGS sequence"/>
</dbReference>